<accession>A0A653CAF8</accession>
<evidence type="ECO:0000256" key="2">
    <source>
        <dbReference type="ARBA" id="ARBA00022741"/>
    </source>
</evidence>
<evidence type="ECO:0000256" key="1">
    <source>
        <dbReference type="ARBA" id="ARBA00009776"/>
    </source>
</evidence>
<sequence>MTDENKHVKGVPELMEIFLSAKLQYQADISSNDSKRHPLIVLEGLDGSGKTTVGKRFSKKIHAQTWKTPPESTGHIRHLFDDHPVLRTAYYSLGNYIAAYEIQPLLKHAPVLLDRYWHSTAAYAIGEYAKDHPEYPMPAKGDPIYKWPEDLFKPDIVIFLDVSEEVRKERQSRRKNVTAQENMLNSDLKFRQNVIQAYKNMYQSGVQFINADLDFEPKFQLIEEATKNLLYR</sequence>
<dbReference type="GO" id="GO:0006233">
    <property type="term" value="P:dTDP biosynthetic process"/>
    <property type="evidence" value="ECO:0007669"/>
    <property type="project" value="TreeGrafter"/>
</dbReference>
<evidence type="ECO:0000313" key="6">
    <source>
        <dbReference type="Proteomes" id="UP000410492"/>
    </source>
</evidence>
<dbReference type="GO" id="GO:0005739">
    <property type="term" value="C:mitochondrion"/>
    <property type="evidence" value="ECO:0007669"/>
    <property type="project" value="TreeGrafter"/>
</dbReference>
<dbReference type="GO" id="GO:0005524">
    <property type="term" value="F:ATP binding"/>
    <property type="evidence" value="ECO:0007669"/>
    <property type="project" value="UniProtKB-KW"/>
</dbReference>
<proteinExistence type="inferred from homology"/>
<evidence type="ECO:0000259" key="4">
    <source>
        <dbReference type="Pfam" id="PF02223"/>
    </source>
</evidence>
<dbReference type="SUPFAM" id="SSF52540">
    <property type="entry name" value="P-loop containing nucleoside triphosphate hydrolases"/>
    <property type="match status" value="1"/>
</dbReference>
<dbReference type="InterPro" id="IPR039430">
    <property type="entry name" value="Thymidylate_kin-like_dom"/>
</dbReference>
<evidence type="ECO:0000313" key="5">
    <source>
        <dbReference type="EMBL" id="VEN44629.1"/>
    </source>
</evidence>
<dbReference type="InterPro" id="IPR027417">
    <property type="entry name" value="P-loop_NTPase"/>
</dbReference>
<dbReference type="Proteomes" id="UP000410492">
    <property type="component" value="Unassembled WGS sequence"/>
</dbReference>
<keyword evidence="3" id="KW-0067">ATP-binding</keyword>
<keyword evidence="6" id="KW-1185">Reference proteome</keyword>
<dbReference type="PANTHER" id="PTHR10344">
    <property type="entry name" value="THYMIDYLATE KINASE"/>
    <property type="match status" value="1"/>
</dbReference>
<reference evidence="5 6" key="1">
    <citation type="submission" date="2019-01" db="EMBL/GenBank/DDBJ databases">
        <authorList>
            <person name="Sayadi A."/>
        </authorList>
    </citation>
    <scope>NUCLEOTIDE SEQUENCE [LARGE SCALE GENOMIC DNA]</scope>
</reference>
<dbReference type="GO" id="GO:0006227">
    <property type="term" value="P:dUDP biosynthetic process"/>
    <property type="evidence" value="ECO:0007669"/>
    <property type="project" value="TreeGrafter"/>
</dbReference>
<feature type="domain" description="Thymidylate kinase-like" evidence="4">
    <location>
        <begin position="42"/>
        <end position="212"/>
    </location>
</feature>
<protein>
    <recommendedName>
        <fullName evidence="4">Thymidylate kinase-like domain-containing protein</fullName>
    </recommendedName>
</protein>
<dbReference type="AlphaFoldDB" id="A0A653CAF8"/>
<dbReference type="PANTHER" id="PTHR10344:SF4">
    <property type="entry name" value="UMP-CMP KINASE 2, MITOCHONDRIAL"/>
    <property type="match status" value="1"/>
</dbReference>
<dbReference type="OrthoDB" id="425602at2759"/>
<gene>
    <name evidence="5" type="ORF">CALMAC_LOCUS7355</name>
</gene>
<name>A0A653CAF8_CALMS</name>
<dbReference type="GO" id="GO:0004798">
    <property type="term" value="F:dTMP kinase activity"/>
    <property type="evidence" value="ECO:0007669"/>
    <property type="project" value="TreeGrafter"/>
</dbReference>
<comment type="similarity">
    <text evidence="1">Belongs to the thymidylate kinase family.</text>
</comment>
<organism evidence="5 6">
    <name type="scientific">Callosobruchus maculatus</name>
    <name type="common">Southern cowpea weevil</name>
    <name type="synonym">Pulse bruchid</name>
    <dbReference type="NCBI Taxonomy" id="64391"/>
    <lineage>
        <taxon>Eukaryota</taxon>
        <taxon>Metazoa</taxon>
        <taxon>Ecdysozoa</taxon>
        <taxon>Arthropoda</taxon>
        <taxon>Hexapoda</taxon>
        <taxon>Insecta</taxon>
        <taxon>Pterygota</taxon>
        <taxon>Neoptera</taxon>
        <taxon>Endopterygota</taxon>
        <taxon>Coleoptera</taxon>
        <taxon>Polyphaga</taxon>
        <taxon>Cucujiformia</taxon>
        <taxon>Chrysomeloidea</taxon>
        <taxon>Chrysomelidae</taxon>
        <taxon>Bruchinae</taxon>
        <taxon>Bruchini</taxon>
        <taxon>Callosobruchus</taxon>
    </lineage>
</organism>
<dbReference type="Gene3D" id="3.40.50.300">
    <property type="entry name" value="P-loop containing nucleotide triphosphate hydrolases"/>
    <property type="match status" value="1"/>
</dbReference>
<evidence type="ECO:0000256" key="3">
    <source>
        <dbReference type="ARBA" id="ARBA00022840"/>
    </source>
</evidence>
<keyword evidence="2" id="KW-0547">Nucleotide-binding</keyword>
<dbReference type="EMBL" id="CAACVG010007282">
    <property type="protein sequence ID" value="VEN44629.1"/>
    <property type="molecule type" value="Genomic_DNA"/>
</dbReference>
<dbReference type="GO" id="GO:0004550">
    <property type="term" value="F:nucleoside diphosphate kinase activity"/>
    <property type="evidence" value="ECO:0007669"/>
    <property type="project" value="TreeGrafter"/>
</dbReference>
<dbReference type="GO" id="GO:0006235">
    <property type="term" value="P:dTTP biosynthetic process"/>
    <property type="evidence" value="ECO:0007669"/>
    <property type="project" value="TreeGrafter"/>
</dbReference>
<dbReference type="Pfam" id="PF02223">
    <property type="entry name" value="Thymidylate_kin"/>
    <property type="match status" value="1"/>
</dbReference>